<dbReference type="GO" id="GO:0009927">
    <property type="term" value="F:histidine phosphotransfer kinase activity"/>
    <property type="evidence" value="ECO:0007669"/>
    <property type="project" value="InterPro"/>
</dbReference>
<dbReference type="Pfam" id="PF01627">
    <property type="entry name" value="Hpt"/>
    <property type="match status" value="1"/>
</dbReference>
<evidence type="ECO:0000256" key="2">
    <source>
        <dbReference type="SAM" id="MobiDB-lite"/>
    </source>
</evidence>
<evidence type="ECO:0000259" key="3">
    <source>
        <dbReference type="PROSITE" id="PS50894"/>
    </source>
</evidence>
<evidence type="ECO:0000313" key="5">
    <source>
        <dbReference type="Proteomes" id="UP000789342"/>
    </source>
</evidence>
<dbReference type="InterPro" id="IPR045871">
    <property type="entry name" value="AHP1-5/YPD1"/>
</dbReference>
<protein>
    <submittedName>
        <fullName evidence="4">15546_t:CDS:1</fullName>
    </submittedName>
</protein>
<gene>
    <name evidence="4" type="ORF">AMORRO_LOCUS5040</name>
</gene>
<dbReference type="EMBL" id="CAJVPV010002920">
    <property type="protein sequence ID" value="CAG8539095.1"/>
    <property type="molecule type" value="Genomic_DNA"/>
</dbReference>
<dbReference type="GO" id="GO:0005737">
    <property type="term" value="C:cytoplasm"/>
    <property type="evidence" value="ECO:0007669"/>
    <property type="project" value="TreeGrafter"/>
</dbReference>
<dbReference type="InterPro" id="IPR008207">
    <property type="entry name" value="Sig_transdc_His_kin_Hpt_dom"/>
</dbReference>
<organism evidence="4 5">
    <name type="scientific">Acaulospora morrowiae</name>
    <dbReference type="NCBI Taxonomy" id="94023"/>
    <lineage>
        <taxon>Eukaryota</taxon>
        <taxon>Fungi</taxon>
        <taxon>Fungi incertae sedis</taxon>
        <taxon>Mucoromycota</taxon>
        <taxon>Glomeromycotina</taxon>
        <taxon>Glomeromycetes</taxon>
        <taxon>Diversisporales</taxon>
        <taxon>Acaulosporaceae</taxon>
        <taxon>Acaulospora</taxon>
    </lineage>
</organism>
<feature type="compositionally biased region" description="Basic and acidic residues" evidence="2">
    <location>
        <begin position="14"/>
        <end position="25"/>
    </location>
</feature>
<keyword evidence="1" id="KW-0597">Phosphoprotein</keyword>
<sequence>MSTTQSPVTSSFKPETHVLKDDEKEVSRTELIDHETFDQLLEMDDDEDHDFSKSIVLNYFEQAETTFDDMDKALEKKNLIELSKLGHFLKGSSAAIGLTKVKESCEKMQHFGNMKDETGSNSISEEDALIKISNLLEKVKSEYKEAEDYLKNFYSERDNTGES</sequence>
<dbReference type="AlphaFoldDB" id="A0A9N9AQE7"/>
<dbReference type="GO" id="GO:0043424">
    <property type="term" value="F:protein histidine kinase binding"/>
    <property type="evidence" value="ECO:0007669"/>
    <property type="project" value="InterPro"/>
</dbReference>
<dbReference type="CDD" id="cd00088">
    <property type="entry name" value="HPT"/>
    <property type="match status" value="1"/>
</dbReference>
<dbReference type="Proteomes" id="UP000789342">
    <property type="component" value="Unassembled WGS sequence"/>
</dbReference>
<feature type="domain" description="HPt" evidence="3">
    <location>
        <begin position="48"/>
        <end position="153"/>
    </location>
</feature>
<dbReference type="GO" id="GO:0005634">
    <property type="term" value="C:nucleus"/>
    <property type="evidence" value="ECO:0007669"/>
    <property type="project" value="TreeGrafter"/>
</dbReference>
<proteinExistence type="predicted"/>
<feature type="region of interest" description="Disordered" evidence="2">
    <location>
        <begin position="1"/>
        <end position="25"/>
    </location>
</feature>
<dbReference type="SUPFAM" id="SSF47226">
    <property type="entry name" value="Histidine-containing phosphotransfer domain, HPT domain"/>
    <property type="match status" value="1"/>
</dbReference>
<feature type="modified residue" description="Phosphohistidine" evidence="1">
    <location>
        <position position="87"/>
    </location>
</feature>
<keyword evidence="5" id="KW-1185">Reference proteome</keyword>
<reference evidence="4" key="1">
    <citation type="submission" date="2021-06" db="EMBL/GenBank/DDBJ databases">
        <authorList>
            <person name="Kallberg Y."/>
            <person name="Tangrot J."/>
            <person name="Rosling A."/>
        </authorList>
    </citation>
    <scope>NUCLEOTIDE SEQUENCE</scope>
    <source>
        <strain evidence="4">CL551</strain>
    </source>
</reference>
<dbReference type="PROSITE" id="PS50894">
    <property type="entry name" value="HPT"/>
    <property type="match status" value="1"/>
</dbReference>
<feature type="compositionally biased region" description="Polar residues" evidence="2">
    <location>
        <begin position="1"/>
        <end position="13"/>
    </location>
</feature>
<dbReference type="OrthoDB" id="1673781at2759"/>
<dbReference type="FunFam" id="1.20.120.160:FF:000007">
    <property type="entry name" value="Multistep phosphorelay regulator 1"/>
    <property type="match status" value="1"/>
</dbReference>
<dbReference type="InterPro" id="IPR036641">
    <property type="entry name" value="HPT_dom_sf"/>
</dbReference>
<dbReference type="PANTHER" id="PTHR28242">
    <property type="entry name" value="PHOSPHORELAY INTERMEDIATE PROTEIN YPD1"/>
    <property type="match status" value="1"/>
</dbReference>
<evidence type="ECO:0000313" key="4">
    <source>
        <dbReference type="EMBL" id="CAG8539095.1"/>
    </source>
</evidence>
<dbReference type="Gene3D" id="1.20.120.160">
    <property type="entry name" value="HPT domain"/>
    <property type="match status" value="1"/>
</dbReference>
<evidence type="ECO:0000256" key="1">
    <source>
        <dbReference type="PROSITE-ProRule" id="PRU00110"/>
    </source>
</evidence>
<dbReference type="GO" id="GO:0000160">
    <property type="term" value="P:phosphorelay signal transduction system"/>
    <property type="evidence" value="ECO:0007669"/>
    <property type="project" value="InterPro"/>
</dbReference>
<accession>A0A9N9AQE7</accession>
<name>A0A9N9AQE7_9GLOM</name>
<dbReference type="PANTHER" id="PTHR28242:SF52">
    <property type="entry name" value="PHOSPHORELAY INTERMEDIATE PROTEIN YPD1"/>
    <property type="match status" value="1"/>
</dbReference>
<comment type="caution">
    <text evidence="4">The sequence shown here is derived from an EMBL/GenBank/DDBJ whole genome shotgun (WGS) entry which is preliminary data.</text>
</comment>